<dbReference type="PANTHER" id="PTHR43266:SF2">
    <property type="entry name" value="MAJOR FACILITATOR SUPERFAMILY (MFS) PROFILE DOMAIN-CONTAINING PROTEIN"/>
    <property type="match status" value="1"/>
</dbReference>
<organism evidence="8 9">
    <name type="scientific">Microbulbifer epialgicus</name>
    <dbReference type="NCBI Taxonomy" id="393907"/>
    <lineage>
        <taxon>Bacteria</taxon>
        <taxon>Pseudomonadati</taxon>
        <taxon>Pseudomonadota</taxon>
        <taxon>Gammaproteobacteria</taxon>
        <taxon>Cellvibrionales</taxon>
        <taxon>Microbulbiferaceae</taxon>
        <taxon>Microbulbifer</taxon>
    </lineage>
</organism>
<evidence type="ECO:0000256" key="1">
    <source>
        <dbReference type="ARBA" id="ARBA00004651"/>
    </source>
</evidence>
<dbReference type="Gene3D" id="1.20.1250.20">
    <property type="entry name" value="MFS general substrate transporter like domains"/>
    <property type="match status" value="1"/>
</dbReference>
<feature type="transmembrane region" description="Helical" evidence="7">
    <location>
        <begin position="373"/>
        <end position="396"/>
    </location>
</feature>
<keyword evidence="4 7" id="KW-0812">Transmembrane</keyword>
<protein>
    <submittedName>
        <fullName evidence="8">MFS transporter</fullName>
    </submittedName>
</protein>
<dbReference type="RefSeq" id="WP_371838796.1">
    <property type="nucleotide sequence ID" value="NZ_JBGMEK010000017.1"/>
</dbReference>
<evidence type="ECO:0000256" key="2">
    <source>
        <dbReference type="ARBA" id="ARBA00022448"/>
    </source>
</evidence>
<comment type="caution">
    <text evidence="8">The sequence shown here is derived from an EMBL/GenBank/DDBJ whole genome shotgun (WGS) entry which is preliminary data.</text>
</comment>
<evidence type="ECO:0000256" key="4">
    <source>
        <dbReference type="ARBA" id="ARBA00022692"/>
    </source>
</evidence>
<feature type="transmembrane region" description="Helical" evidence="7">
    <location>
        <begin position="336"/>
        <end position="361"/>
    </location>
</feature>
<dbReference type="InterPro" id="IPR011701">
    <property type="entry name" value="MFS"/>
</dbReference>
<proteinExistence type="predicted"/>
<dbReference type="Pfam" id="PF07690">
    <property type="entry name" value="MFS_1"/>
    <property type="match status" value="1"/>
</dbReference>
<evidence type="ECO:0000256" key="7">
    <source>
        <dbReference type="SAM" id="Phobius"/>
    </source>
</evidence>
<feature type="transmembrane region" description="Helical" evidence="7">
    <location>
        <begin position="176"/>
        <end position="194"/>
    </location>
</feature>
<accession>A0ABV4NYY8</accession>
<dbReference type="Proteomes" id="UP001569428">
    <property type="component" value="Unassembled WGS sequence"/>
</dbReference>
<evidence type="ECO:0000256" key="6">
    <source>
        <dbReference type="ARBA" id="ARBA00023136"/>
    </source>
</evidence>
<dbReference type="SUPFAM" id="SSF103473">
    <property type="entry name" value="MFS general substrate transporter"/>
    <property type="match status" value="1"/>
</dbReference>
<feature type="transmembrane region" description="Helical" evidence="7">
    <location>
        <begin position="262"/>
        <end position="283"/>
    </location>
</feature>
<sequence>MAQQNQFKLLYKRRFLPLLLSLTTAAFNDNLFKNALLVMFAFRLVEREANILINLATGFYILPYFLFSVTAGQLADKYDKSRIIRLLKLAEIFIVLLGAYALLNDNRALNFSVLFLLATHTAIFSPVQYALLPQHLKRAELMGGNGLAQMGSFAGVLSGTIVGTLLAGYTTPGEPGLLFLGLIMVLVAVFGYLASRAIPVASPSTPELRIDWNPISQAWRILHRTMKTPSVFYAIIACSWFWLVSSAYLAQVPSFTKNVLGASEPVITIILCCLSIGVAVGSLMCERLSRGRITFGIVPIGGLGMTIAGLGLGLTATEFQTLSGASVEEYLQSDGAYAILIYTALLGIFGGIYIVPLYTIMQDRAEKTVRAQILSINNVINAFFIVVISLLNVAFLEGLKLTIPQLFILIALLNVLAMLFLFIKLPEFVVHLLTWLASHLWARTSSENLEHIPESGAALISCSPVDTLAPLLLMDTVPRPIRFILPRELYEAPFLRFVFKNYGVAPIIYETENDCEITSGSIEQAVLNGELLCYFANNSERYSCNPPQEAGEENVESCTALPVLPILLKGLERNTEKNTPTAASPLKRLPFTRVHIKVGEPVLINGIKSGALHYELSQMYKRQP</sequence>
<dbReference type="SUPFAM" id="SSF69593">
    <property type="entry name" value="Glycerol-3-phosphate (1)-acyltransferase"/>
    <property type="match status" value="1"/>
</dbReference>
<name>A0ABV4NYY8_9GAMM</name>
<keyword evidence="5 7" id="KW-1133">Transmembrane helix</keyword>
<keyword evidence="6 7" id="KW-0472">Membrane</keyword>
<comment type="subcellular location">
    <subcellularLocation>
        <location evidence="1">Cell membrane</location>
        <topology evidence="1">Multi-pass membrane protein</topology>
    </subcellularLocation>
</comment>
<keyword evidence="3" id="KW-1003">Cell membrane</keyword>
<feature type="transmembrane region" description="Helical" evidence="7">
    <location>
        <begin position="109"/>
        <end position="132"/>
    </location>
</feature>
<keyword evidence="9" id="KW-1185">Reference proteome</keyword>
<feature type="transmembrane region" description="Helical" evidence="7">
    <location>
        <begin position="86"/>
        <end position="103"/>
    </location>
</feature>
<feature type="transmembrane region" description="Helical" evidence="7">
    <location>
        <begin position="52"/>
        <end position="74"/>
    </location>
</feature>
<dbReference type="InterPro" id="IPR036259">
    <property type="entry name" value="MFS_trans_sf"/>
</dbReference>
<dbReference type="EMBL" id="JBGMEK010000017">
    <property type="protein sequence ID" value="MFA0811229.1"/>
    <property type="molecule type" value="Genomic_DNA"/>
</dbReference>
<evidence type="ECO:0000313" key="8">
    <source>
        <dbReference type="EMBL" id="MFA0811229.1"/>
    </source>
</evidence>
<evidence type="ECO:0000256" key="3">
    <source>
        <dbReference type="ARBA" id="ARBA00022475"/>
    </source>
</evidence>
<reference evidence="8 9" key="1">
    <citation type="submission" date="2024-08" db="EMBL/GenBank/DDBJ databases">
        <authorList>
            <person name="Ishaq N."/>
        </authorList>
    </citation>
    <scope>NUCLEOTIDE SEQUENCE [LARGE SCALE GENOMIC DNA]</scope>
    <source>
        <strain evidence="8 9">DSM 18651</strain>
    </source>
</reference>
<dbReference type="CDD" id="cd06173">
    <property type="entry name" value="MFS_MefA_like"/>
    <property type="match status" value="1"/>
</dbReference>
<evidence type="ECO:0000313" key="9">
    <source>
        <dbReference type="Proteomes" id="UP001569428"/>
    </source>
</evidence>
<feature type="transmembrane region" description="Helical" evidence="7">
    <location>
        <begin position="402"/>
        <end position="423"/>
    </location>
</feature>
<keyword evidence="2" id="KW-0813">Transport</keyword>
<feature type="transmembrane region" description="Helical" evidence="7">
    <location>
        <begin position="153"/>
        <end position="170"/>
    </location>
</feature>
<evidence type="ECO:0000256" key="5">
    <source>
        <dbReference type="ARBA" id="ARBA00022989"/>
    </source>
</evidence>
<feature type="transmembrane region" description="Helical" evidence="7">
    <location>
        <begin position="295"/>
        <end position="316"/>
    </location>
</feature>
<dbReference type="PANTHER" id="PTHR43266">
    <property type="entry name" value="MACROLIDE-EFFLUX PROTEIN"/>
    <property type="match status" value="1"/>
</dbReference>
<gene>
    <name evidence="8" type="ORF">ACCI49_09885</name>
</gene>